<dbReference type="Gene3D" id="1.10.30.10">
    <property type="entry name" value="High mobility group box domain"/>
    <property type="match status" value="1"/>
</dbReference>
<dbReference type="InterPro" id="IPR036910">
    <property type="entry name" value="HMG_box_dom_sf"/>
</dbReference>
<reference evidence="2" key="1">
    <citation type="submission" date="2021-06" db="EMBL/GenBank/DDBJ databases">
        <authorList>
            <person name="Kallberg Y."/>
            <person name="Tangrot J."/>
            <person name="Rosling A."/>
        </authorList>
    </citation>
    <scope>NUCLEOTIDE SEQUENCE</scope>
    <source>
        <strain evidence="2">CL551</strain>
    </source>
</reference>
<feature type="region of interest" description="Disordered" evidence="1">
    <location>
        <begin position="1"/>
        <end position="22"/>
    </location>
</feature>
<name>A0A9N9H489_9GLOM</name>
<comment type="caution">
    <text evidence="2">The sequence shown here is derived from an EMBL/GenBank/DDBJ whole genome shotgun (WGS) entry which is preliminary data.</text>
</comment>
<accession>A0A9N9H489</accession>
<gene>
    <name evidence="2" type="ORF">AMORRO_LOCUS9808</name>
</gene>
<dbReference type="AlphaFoldDB" id="A0A9N9H489"/>
<evidence type="ECO:0000256" key="1">
    <source>
        <dbReference type="SAM" id="MobiDB-lite"/>
    </source>
</evidence>
<proteinExistence type="predicted"/>
<protein>
    <submittedName>
        <fullName evidence="2">10449_t:CDS:1</fullName>
    </submittedName>
</protein>
<feature type="compositionally biased region" description="Polar residues" evidence="1">
    <location>
        <begin position="138"/>
        <end position="150"/>
    </location>
</feature>
<sequence length="240" mass="27846">MNKIEKKKTSKRGKSRRNRTHHLQNQLVFTVKENPFYPPLLLPQSLPTKEEIKNFVEKLISKPKLGRFPNSFIIYRNVYVKYLKDNGHKIPMTELSPMLSRSWYMEPSCVKEAYSEISKEIERQYNRITKKNHPPKNQPTLNESFPETPQAPTVEPDFHNELFLSSFSEPIISWSPVEYIDVSPNQFIHSSDTYGFPPLFPVNNGLFSDITSEIPYDGCLTSSPSIEVDLSCHFNINHVI</sequence>
<organism evidence="2 3">
    <name type="scientific">Acaulospora morrowiae</name>
    <dbReference type="NCBI Taxonomy" id="94023"/>
    <lineage>
        <taxon>Eukaryota</taxon>
        <taxon>Fungi</taxon>
        <taxon>Fungi incertae sedis</taxon>
        <taxon>Mucoromycota</taxon>
        <taxon>Glomeromycotina</taxon>
        <taxon>Glomeromycetes</taxon>
        <taxon>Diversisporales</taxon>
        <taxon>Acaulosporaceae</taxon>
        <taxon>Acaulospora</taxon>
    </lineage>
</organism>
<feature type="region of interest" description="Disordered" evidence="1">
    <location>
        <begin position="130"/>
        <end position="150"/>
    </location>
</feature>
<evidence type="ECO:0000313" key="2">
    <source>
        <dbReference type="EMBL" id="CAG8647663.1"/>
    </source>
</evidence>
<dbReference type="OrthoDB" id="2325316at2759"/>
<dbReference type="SUPFAM" id="SSF47095">
    <property type="entry name" value="HMG-box"/>
    <property type="match status" value="1"/>
</dbReference>
<dbReference type="Proteomes" id="UP000789342">
    <property type="component" value="Unassembled WGS sequence"/>
</dbReference>
<dbReference type="EMBL" id="CAJVPV010010076">
    <property type="protein sequence ID" value="CAG8647663.1"/>
    <property type="molecule type" value="Genomic_DNA"/>
</dbReference>
<keyword evidence="3" id="KW-1185">Reference proteome</keyword>
<evidence type="ECO:0000313" key="3">
    <source>
        <dbReference type="Proteomes" id="UP000789342"/>
    </source>
</evidence>